<dbReference type="EMBL" id="ADGK01000250">
    <property type="protein sequence ID" value="EFE22061.1"/>
    <property type="molecule type" value="Genomic_DNA"/>
</dbReference>
<name>D4F844_EDWTA</name>
<protein>
    <submittedName>
        <fullName evidence="1">Uncharacterized protein</fullName>
    </submittedName>
</protein>
<comment type="caution">
    <text evidence="1">The sequence shown here is derived from an EMBL/GenBank/DDBJ whole genome shotgun (WGS) entry which is preliminary data.</text>
</comment>
<gene>
    <name evidence="1" type="ORF">EDWATA_02931</name>
</gene>
<proteinExistence type="predicted"/>
<organism evidence="1 2">
    <name type="scientific">Edwardsiella tarda ATCC 23685</name>
    <dbReference type="NCBI Taxonomy" id="500638"/>
    <lineage>
        <taxon>Bacteria</taxon>
        <taxon>Pseudomonadati</taxon>
        <taxon>Pseudomonadota</taxon>
        <taxon>Gammaproteobacteria</taxon>
        <taxon>Enterobacterales</taxon>
        <taxon>Hafniaceae</taxon>
        <taxon>Edwardsiella</taxon>
    </lineage>
</organism>
<sequence>MAPKSIATAKKFDDISLHFFRTLPRPSIRRRPSFYKIGHLFRLCWRDIEGIIGVLLINQLFHAWYIQHGKPCAISHAETGDTLPTTTFICEFYSHGLVLNLSRCSAILWCWSVLRNGNDMLQYFFPSRCVIAKPAAIVIVKEISINWVRQWLGDIARNRHCLNTVVVVAEVG</sequence>
<evidence type="ECO:0000313" key="2">
    <source>
        <dbReference type="Proteomes" id="UP000003692"/>
    </source>
</evidence>
<reference evidence="1 2" key="1">
    <citation type="submission" date="2010-02" db="EMBL/GenBank/DDBJ databases">
        <authorList>
            <person name="Weinstock G."/>
            <person name="Sodergren E."/>
            <person name="Clifton S."/>
            <person name="Fulton L."/>
            <person name="Fulton B."/>
            <person name="Courtney L."/>
            <person name="Fronick C."/>
            <person name="Harrison M."/>
            <person name="Strong C."/>
            <person name="Farmer C."/>
            <person name="Delahaunty K."/>
            <person name="Markovic C."/>
            <person name="Hall O."/>
            <person name="Minx P."/>
            <person name="Tomlinson C."/>
            <person name="Mitreva M."/>
            <person name="Nelson J."/>
            <person name="Hou S."/>
            <person name="Wollam A."/>
            <person name="Pepin K.H."/>
            <person name="Johnson M."/>
            <person name="Bhonagiri V."/>
            <person name="Zhang X."/>
            <person name="Suruliraj S."/>
            <person name="Warren W."/>
            <person name="Chinwalla A."/>
            <person name="Mardis E.R."/>
            <person name="Wilson R.K."/>
        </authorList>
    </citation>
    <scope>NUCLEOTIDE SEQUENCE [LARGE SCALE GENOMIC DNA]</scope>
    <source>
        <strain evidence="1 2">ATCC 23685</strain>
    </source>
</reference>
<dbReference type="HOGENOM" id="CLU_1552883_0_0_6"/>
<dbReference type="Proteomes" id="UP000003692">
    <property type="component" value="Unassembled WGS sequence"/>
</dbReference>
<accession>D4F844</accession>
<evidence type="ECO:0000313" key="1">
    <source>
        <dbReference type="EMBL" id="EFE22061.1"/>
    </source>
</evidence>
<dbReference type="AlphaFoldDB" id="D4F844"/>